<comment type="caution">
    <text evidence="1">The sequence shown here is derived from an EMBL/GenBank/DDBJ whole genome shotgun (WGS) entry which is preliminary data.</text>
</comment>
<sequence length="186" mass="19569">MLALFMIGSMAQADWSYMCLGATHGCILAQHVGGLGDDGFYANLTDCEYRCPQIGKDLSWECADSGNCLVASQPPDGVNYFSTFTNCANAPGGKCFAPGSMTLSYECQGAHFGCVPKQEKPDEITKFASIDDCEMKCHVVPSGMAFGCAGSRPTSCVLLAQAPNPQAHLFPGVEGCNDWCNGAPGA</sequence>
<accession>A0A0M0KXL4</accession>
<gene>
    <name evidence="1" type="ORF">Ctob_014075</name>
</gene>
<evidence type="ECO:0000313" key="1">
    <source>
        <dbReference type="EMBL" id="KOO43561.1"/>
    </source>
</evidence>
<reference evidence="2" key="1">
    <citation type="journal article" date="2015" name="PLoS Genet.">
        <title>Genome Sequence and Transcriptome Analyses of Chrysochromulina tobin: Metabolic Tools for Enhanced Algal Fitness in the Prominent Order Prymnesiales (Haptophyceae).</title>
        <authorList>
            <person name="Hovde B.T."/>
            <person name="Deodato C.R."/>
            <person name="Hunsperger H.M."/>
            <person name="Ryken S.A."/>
            <person name="Yost W."/>
            <person name="Jha R.K."/>
            <person name="Patterson J."/>
            <person name="Monnat R.J. Jr."/>
            <person name="Barlow S.B."/>
            <person name="Starkenburg S.R."/>
            <person name="Cattolico R.A."/>
        </authorList>
    </citation>
    <scope>NUCLEOTIDE SEQUENCE</scope>
    <source>
        <strain evidence="2">CCMP291</strain>
    </source>
</reference>
<dbReference type="EMBL" id="JWZX01000569">
    <property type="protein sequence ID" value="KOO43561.1"/>
    <property type="molecule type" value="Genomic_DNA"/>
</dbReference>
<keyword evidence="2" id="KW-1185">Reference proteome</keyword>
<protein>
    <submittedName>
        <fullName evidence="1">Uncharacterized protein</fullName>
    </submittedName>
</protein>
<name>A0A0M0KXL4_9EUKA</name>
<dbReference type="Proteomes" id="UP000037460">
    <property type="component" value="Unassembled WGS sequence"/>
</dbReference>
<organism evidence="1 2">
    <name type="scientific">Chrysochromulina tobinii</name>
    <dbReference type="NCBI Taxonomy" id="1460289"/>
    <lineage>
        <taxon>Eukaryota</taxon>
        <taxon>Haptista</taxon>
        <taxon>Haptophyta</taxon>
        <taxon>Prymnesiophyceae</taxon>
        <taxon>Prymnesiales</taxon>
        <taxon>Chrysochromulinaceae</taxon>
        <taxon>Chrysochromulina</taxon>
    </lineage>
</organism>
<evidence type="ECO:0000313" key="2">
    <source>
        <dbReference type="Proteomes" id="UP000037460"/>
    </source>
</evidence>
<dbReference type="AlphaFoldDB" id="A0A0M0KXL4"/>
<proteinExistence type="predicted"/>